<accession>A0ABU2AZS8</accession>
<dbReference type="PANTHER" id="PTHR46211:SF1">
    <property type="entry name" value="GLYCEROPHOSPHODIESTER PHOSPHODIESTERASE, CYTOPLASMIC"/>
    <property type="match status" value="1"/>
</dbReference>
<protein>
    <submittedName>
        <fullName evidence="5">Glycerophosphoryl diester phosphodiesterase</fullName>
    </submittedName>
</protein>
<dbReference type="SUPFAM" id="SSF51695">
    <property type="entry name" value="PLC-like phosphodiesterases"/>
    <property type="match status" value="2"/>
</dbReference>
<dbReference type="Proteomes" id="UP001183794">
    <property type="component" value="Unassembled WGS sequence"/>
</dbReference>
<keyword evidence="3" id="KW-0732">Signal</keyword>
<feature type="compositionally biased region" description="Low complexity" evidence="1">
    <location>
        <begin position="832"/>
        <end position="874"/>
    </location>
</feature>
<sequence length="1049" mass="112248">MSNTSNGGRLSIAAAVSAVMLAGVITPANAQPLSEVEPTQNIQSPAPAETATPQAEEPTDHDISSAPDEADERSATDTPEPTPTSESNAPEATEPATTAEEAPEINPAETQSPSAESQPENVILHEVFSGDGLPDGWDSLVGEWRVEDGRLLGTSQGGQQARIVFGEHHDHYRFEATLRFDDAVNTARWMALGLDMPPDLSENWQQAALRVASTANNGVEFAQRVNGTWNVTDAVPGPRDAGIGQDVTIAVEVSGNRGAWYFDDELVMETTQLRRTSDGVLGLVVNNATIAVDNVTVTEIEPFPVVNLRAPGETAAIIAHRGDSKVAPENTMAAVTSAVEGGADFFEIDINYTADDEVVAIHDSTVDRTTDGTGAVREMTYDEISELDAGSWLDPSYSHADVPKLEEVFDYMADTGAHVLLEYKDDWTPEQVDLTAELVEEYDVADQIIAQSFDLGTVESLQEELPEVPRMILGAPGEDFEEVADNVDAIGWNPSGNYVADNPDWVQEAHAADLATFVYTINDPEHWEQLTALGVDGIITDHPGQLNGWNQRYEAGDPDSGEIAAIVGHRGNSAVAPENTMPAISSSVLTGAEYFEIDIEYTADDKVVAIHDGTVERTTDGTGSVREMTYDQLSQLDAGSWFAHGHGFTGVGVPTLEDVVAYMADTSAHMLLEYKSHWSPEKVQLTRDIIEEYGVEDQIVAQSFNLDTVSSLHQEMPEVPRMILGAPRDDSEELAAEREAIGWNPSVGQVLDNPGWVDRMHEAGLYTFVYTVNSANQWEQLTDLGVDGIITDYPDHLQGWNARFAQVVEQPKPTFPLQPAEPEPSETPSQDPTETPSVEPTTPTEEPTESPSQEPTDQPGTTSEPTETPTETPTQPNDATTPPADQDTADEGEVVGTLEVEPAQVLPGGEVTITADGFEAGEEVEITLNPTLATVDADGDGTFSATVTIPDDIEPGEYTLGVTGLTSGNWGEVSLTVLTPAADSEMTVPPAPDATSTTGDVRSELATTGASASGLIGVAAALMVLVGTMLVILHRRRTSTLGNESTTTI</sequence>
<dbReference type="InterPro" id="IPR017946">
    <property type="entry name" value="PLC-like_Pdiesterase_TIM-brl"/>
</dbReference>
<keyword evidence="2" id="KW-1133">Transmembrane helix</keyword>
<dbReference type="Gene3D" id="2.60.120.560">
    <property type="entry name" value="Exo-inulinase, domain 1"/>
    <property type="match status" value="1"/>
</dbReference>
<keyword evidence="2" id="KW-0472">Membrane</keyword>
<dbReference type="Gene3D" id="3.20.20.190">
    <property type="entry name" value="Phosphatidylinositol (PI) phosphodiesterase"/>
    <property type="match status" value="2"/>
</dbReference>
<feature type="compositionally biased region" description="Low complexity" evidence="1">
    <location>
        <begin position="76"/>
        <end position="110"/>
    </location>
</feature>
<feature type="domain" description="GP-PDE" evidence="4">
    <location>
        <begin position="315"/>
        <end position="550"/>
    </location>
</feature>
<keyword evidence="2" id="KW-0812">Transmembrane</keyword>
<organism evidence="5 6">
    <name type="scientific">Enteractinococcus fodinae</name>
    <dbReference type="NCBI Taxonomy" id="684663"/>
    <lineage>
        <taxon>Bacteria</taxon>
        <taxon>Bacillati</taxon>
        <taxon>Actinomycetota</taxon>
        <taxon>Actinomycetes</taxon>
        <taxon>Micrococcales</taxon>
        <taxon>Micrococcaceae</taxon>
    </lineage>
</organism>
<gene>
    <name evidence="5" type="ORF">J2S62_001107</name>
</gene>
<feature type="domain" description="GP-PDE" evidence="4">
    <location>
        <begin position="564"/>
        <end position="801"/>
    </location>
</feature>
<keyword evidence="6" id="KW-1185">Reference proteome</keyword>
<proteinExistence type="predicted"/>
<feature type="transmembrane region" description="Helical" evidence="2">
    <location>
        <begin position="1012"/>
        <end position="1033"/>
    </location>
</feature>
<feature type="compositionally biased region" description="Polar residues" evidence="1">
    <location>
        <begin position="31"/>
        <end position="44"/>
    </location>
</feature>
<evidence type="ECO:0000313" key="6">
    <source>
        <dbReference type="Proteomes" id="UP001183794"/>
    </source>
</evidence>
<dbReference type="InterPro" id="IPR030395">
    <property type="entry name" value="GP_PDE_dom"/>
</dbReference>
<dbReference type="PANTHER" id="PTHR46211">
    <property type="entry name" value="GLYCEROPHOSPHORYL DIESTER PHOSPHODIESTERASE"/>
    <property type="match status" value="1"/>
</dbReference>
<dbReference type="Pfam" id="PF03009">
    <property type="entry name" value="GDPD"/>
    <property type="match status" value="2"/>
</dbReference>
<evidence type="ECO:0000256" key="3">
    <source>
        <dbReference type="SAM" id="SignalP"/>
    </source>
</evidence>
<dbReference type="RefSeq" id="WP_310172333.1">
    <property type="nucleotide sequence ID" value="NZ_BAABHE010000002.1"/>
</dbReference>
<dbReference type="EMBL" id="JAVDYJ010000001">
    <property type="protein sequence ID" value="MDR7346850.1"/>
    <property type="molecule type" value="Genomic_DNA"/>
</dbReference>
<feature type="compositionally biased region" description="Pro residues" evidence="1">
    <location>
        <begin position="813"/>
        <end position="822"/>
    </location>
</feature>
<evidence type="ECO:0000256" key="2">
    <source>
        <dbReference type="SAM" id="Phobius"/>
    </source>
</evidence>
<feature type="chain" id="PRO_5045135147" evidence="3">
    <location>
        <begin position="31"/>
        <end position="1049"/>
    </location>
</feature>
<dbReference type="PROSITE" id="PS51704">
    <property type="entry name" value="GP_PDE"/>
    <property type="match status" value="2"/>
</dbReference>
<evidence type="ECO:0000256" key="1">
    <source>
        <dbReference type="SAM" id="MobiDB-lite"/>
    </source>
</evidence>
<reference evidence="5 6" key="1">
    <citation type="submission" date="2023-07" db="EMBL/GenBank/DDBJ databases">
        <title>Sequencing the genomes of 1000 actinobacteria strains.</title>
        <authorList>
            <person name="Klenk H.-P."/>
        </authorList>
    </citation>
    <scope>NUCLEOTIDE SEQUENCE [LARGE SCALE GENOMIC DNA]</scope>
    <source>
        <strain evidence="5 6">DSM 22966</strain>
    </source>
</reference>
<feature type="region of interest" description="Disordered" evidence="1">
    <location>
        <begin position="813"/>
        <end position="889"/>
    </location>
</feature>
<comment type="caution">
    <text evidence="5">The sequence shown here is derived from an EMBL/GenBank/DDBJ whole genome shotgun (WGS) entry which is preliminary data.</text>
</comment>
<evidence type="ECO:0000259" key="4">
    <source>
        <dbReference type="PROSITE" id="PS51704"/>
    </source>
</evidence>
<feature type="region of interest" description="Disordered" evidence="1">
    <location>
        <begin position="31"/>
        <end position="118"/>
    </location>
</feature>
<evidence type="ECO:0000313" key="5">
    <source>
        <dbReference type="EMBL" id="MDR7346850.1"/>
    </source>
</evidence>
<name>A0ABU2AZS8_9MICC</name>
<feature type="compositionally biased region" description="Low complexity" evidence="1">
    <location>
        <begin position="45"/>
        <end position="56"/>
    </location>
</feature>
<feature type="signal peptide" evidence="3">
    <location>
        <begin position="1"/>
        <end position="30"/>
    </location>
</feature>